<feature type="compositionally biased region" description="Basic and acidic residues" evidence="1">
    <location>
        <begin position="150"/>
        <end position="162"/>
    </location>
</feature>
<reference evidence="3 4" key="1">
    <citation type="submission" date="2018-11" db="EMBL/GenBank/DDBJ databases">
        <title>Genome assembly of Steccherinum ochraceum LE-BIN_3174, the white-rot fungus of the Steccherinaceae family (The Residual Polyporoid clade, Polyporales, Basidiomycota).</title>
        <authorList>
            <person name="Fedorova T.V."/>
            <person name="Glazunova O.A."/>
            <person name="Landesman E.O."/>
            <person name="Moiseenko K.V."/>
            <person name="Psurtseva N.V."/>
            <person name="Savinova O.S."/>
            <person name="Shakhova N.V."/>
            <person name="Tyazhelova T.V."/>
            <person name="Vasina D.V."/>
        </authorList>
    </citation>
    <scope>NUCLEOTIDE SEQUENCE [LARGE SCALE GENOMIC DNA]</scope>
    <source>
        <strain evidence="3 4">LE-BIN_3174</strain>
    </source>
</reference>
<dbReference type="AlphaFoldDB" id="A0A4R0R5N6"/>
<feature type="chain" id="PRO_5020758473" evidence="2">
    <location>
        <begin position="22"/>
        <end position="272"/>
    </location>
</feature>
<name>A0A4R0R5N6_9APHY</name>
<protein>
    <submittedName>
        <fullName evidence="3">Uncharacterized protein</fullName>
    </submittedName>
</protein>
<keyword evidence="4" id="KW-1185">Reference proteome</keyword>
<proteinExistence type="predicted"/>
<dbReference type="Proteomes" id="UP000292702">
    <property type="component" value="Unassembled WGS sequence"/>
</dbReference>
<dbReference type="EMBL" id="RWJN01000355">
    <property type="protein sequence ID" value="TCD62652.1"/>
    <property type="molecule type" value="Genomic_DNA"/>
</dbReference>
<feature type="compositionally biased region" description="Basic and acidic residues" evidence="1">
    <location>
        <begin position="224"/>
        <end position="233"/>
    </location>
</feature>
<evidence type="ECO:0000313" key="3">
    <source>
        <dbReference type="EMBL" id="TCD62652.1"/>
    </source>
</evidence>
<gene>
    <name evidence="3" type="ORF">EIP91_006605</name>
</gene>
<feature type="signal peptide" evidence="2">
    <location>
        <begin position="1"/>
        <end position="21"/>
    </location>
</feature>
<evidence type="ECO:0000256" key="1">
    <source>
        <dbReference type="SAM" id="MobiDB-lite"/>
    </source>
</evidence>
<evidence type="ECO:0000313" key="4">
    <source>
        <dbReference type="Proteomes" id="UP000292702"/>
    </source>
</evidence>
<comment type="caution">
    <text evidence="3">The sequence shown here is derived from an EMBL/GenBank/DDBJ whole genome shotgun (WGS) entry which is preliminary data.</text>
</comment>
<feature type="region of interest" description="Disordered" evidence="1">
    <location>
        <begin position="98"/>
        <end position="162"/>
    </location>
</feature>
<evidence type="ECO:0000256" key="2">
    <source>
        <dbReference type="SAM" id="SignalP"/>
    </source>
</evidence>
<feature type="region of interest" description="Disordered" evidence="1">
    <location>
        <begin position="224"/>
        <end position="243"/>
    </location>
</feature>
<organism evidence="3 4">
    <name type="scientific">Steccherinum ochraceum</name>
    <dbReference type="NCBI Taxonomy" id="92696"/>
    <lineage>
        <taxon>Eukaryota</taxon>
        <taxon>Fungi</taxon>
        <taxon>Dikarya</taxon>
        <taxon>Basidiomycota</taxon>
        <taxon>Agaricomycotina</taxon>
        <taxon>Agaricomycetes</taxon>
        <taxon>Polyporales</taxon>
        <taxon>Steccherinaceae</taxon>
        <taxon>Steccherinum</taxon>
    </lineage>
</organism>
<sequence length="272" mass="29798">MLTTFTLLACLASGSVLTALASPTPCHPSSHTAPDPTPIPIPHVTPHAEYALGERRFEKAPPSDLPSPFESHPPTTGVVYPHNVYPWRGMFKTPNYSFPDRVAESQPEPEQEEDPTTTRTSAPFHNPTAVLILNPELKNSPRVHRRSKSHDRSGHFVEGGPELRKARVGLGAGSSKHSPEGGPSLRKARVVPRSDCVYTLAVYDPASDTFVRKTESCEDAVKELNKESRRESPACDGSSGGSVYVYDKSKNEVVRESCQDAFAKLKPLEIEY</sequence>
<keyword evidence="2" id="KW-0732">Signal</keyword>
<accession>A0A4R0R5N6</accession>